<reference evidence="3" key="1">
    <citation type="submission" date="2013-10" db="EMBL/GenBank/DDBJ databases">
        <title>Genome sequencing of Onchocerca volvulus.</title>
        <authorList>
            <person name="Cotton J."/>
            <person name="Tsai J."/>
            <person name="Stanley E."/>
            <person name="Tracey A."/>
            <person name="Holroyd N."/>
            <person name="Lustigman S."/>
            <person name="Berriman M."/>
        </authorList>
    </citation>
    <scope>NUCLEOTIDE SEQUENCE</scope>
</reference>
<protein>
    <submittedName>
        <fullName evidence="2">Uncharacterized protein</fullName>
    </submittedName>
</protein>
<proteinExistence type="predicted"/>
<keyword evidence="3" id="KW-1185">Reference proteome</keyword>
<dbReference type="EMBL" id="CMVM020000519">
    <property type="status" value="NOT_ANNOTATED_CDS"/>
    <property type="molecule type" value="Genomic_DNA"/>
</dbReference>
<evidence type="ECO:0000256" key="1">
    <source>
        <dbReference type="SAM" id="Phobius"/>
    </source>
</evidence>
<keyword evidence="1" id="KW-0812">Transmembrane</keyword>
<name>A0A8R1XN46_ONCVO</name>
<keyword evidence="1" id="KW-1133">Transmembrane helix</keyword>
<sequence length="124" mass="14664">MQLADKWLNTNSDHLSSTNLKYCIFLLKMQYSTESLDSLFSTFTNILLIIIVISILIFVCGFLLLVLGIVFDYKTCRWERQRAIQMQDEMMQPPRCKQKAEELGYNLMDWKDYFARDEPFIDAD</sequence>
<keyword evidence="1" id="KW-0472">Membrane</keyword>
<organism evidence="2 3">
    <name type="scientific">Onchocerca volvulus</name>
    <dbReference type="NCBI Taxonomy" id="6282"/>
    <lineage>
        <taxon>Eukaryota</taxon>
        <taxon>Metazoa</taxon>
        <taxon>Ecdysozoa</taxon>
        <taxon>Nematoda</taxon>
        <taxon>Chromadorea</taxon>
        <taxon>Rhabditida</taxon>
        <taxon>Spirurina</taxon>
        <taxon>Spiruromorpha</taxon>
        <taxon>Filarioidea</taxon>
        <taxon>Onchocercidae</taxon>
        <taxon>Onchocerca</taxon>
    </lineage>
</organism>
<reference evidence="2" key="2">
    <citation type="submission" date="2022-06" db="UniProtKB">
        <authorList>
            <consortium name="EnsemblMetazoa"/>
        </authorList>
    </citation>
    <scope>IDENTIFICATION</scope>
</reference>
<evidence type="ECO:0000313" key="2">
    <source>
        <dbReference type="EnsemblMetazoa" id="OVOC12554.1"/>
    </source>
</evidence>
<dbReference type="Proteomes" id="UP000024404">
    <property type="component" value="Unassembled WGS sequence"/>
</dbReference>
<dbReference type="AlphaFoldDB" id="A0A8R1XN46"/>
<accession>A0A8R1XN46</accession>
<dbReference type="EnsemblMetazoa" id="OVOC12554.1">
    <property type="protein sequence ID" value="OVOC12554.1"/>
    <property type="gene ID" value="WBGene00249363"/>
</dbReference>
<feature type="transmembrane region" description="Helical" evidence="1">
    <location>
        <begin position="46"/>
        <end position="71"/>
    </location>
</feature>
<evidence type="ECO:0000313" key="3">
    <source>
        <dbReference type="Proteomes" id="UP000024404"/>
    </source>
</evidence>